<accession>A0A8C4NAL7</accession>
<dbReference type="PANTHER" id="PTHR23148:SF0">
    <property type="entry name" value="SERINE_ARGININE REPETITIVE MATRIX PROTEIN 1"/>
    <property type="match status" value="1"/>
</dbReference>
<keyword evidence="3" id="KW-0508">mRNA splicing</keyword>
<dbReference type="GO" id="GO:0006397">
    <property type="term" value="P:mRNA processing"/>
    <property type="evidence" value="ECO:0007669"/>
    <property type="project" value="UniProtKB-KW"/>
</dbReference>
<comment type="similarity">
    <text evidence="1">Belongs to the splicing factor SR family.</text>
</comment>
<name>A0A8C4NAL7_EPTBU</name>
<dbReference type="InterPro" id="IPR002483">
    <property type="entry name" value="PWI_dom"/>
</dbReference>
<organism evidence="7 8">
    <name type="scientific">Eptatretus burgeri</name>
    <name type="common">Inshore hagfish</name>
    <dbReference type="NCBI Taxonomy" id="7764"/>
    <lineage>
        <taxon>Eukaryota</taxon>
        <taxon>Metazoa</taxon>
        <taxon>Chordata</taxon>
        <taxon>Craniata</taxon>
        <taxon>Vertebrata</taxon>
        <taxon>Cyclostomata</taxon>
        <taxon>Myxini</taxon>
        <taxon>Myxiniformes</taxon>
        <taxon>Myxinidae</taxon>
        <taxon>Eptatretinae</taxon>
        <taxon>Eptatretus</taxon>
    </lineage>
</organism>
<dbReference type="InterPro" id="IPR036483">
    <property type="entry name" value="PWI_dom_sf"/>
</dbReference>
<dbReference type="Gene3D" id="1.20.1390.10">
    <property type="entry name" value="PWI domain"/>
    <property type="match status" value="1"/>
</dbReference>
<dbReference type="GO" id="GO:0003723">
    <property type="term" value="F:RNA binding"/>
    <property type="evidence" value="ECO:0007669"/>
    <property type="project" value="TreeGrafter"/>
</dbReference>
<evidence type="ECO:0000256" key="5">
    <source>
        <dbReference type="SAM" id="Coils"/>
    </source>
</evidence>
<evidence type="ECO:0000259" key="6">
    <source>
        <dbReference type="PROSITE" id="PS51025"/>
    </source>
</evidence>
<feature type="domain" description="PWI" evidence="6">
    <location>
        <begin position="1"/>
        <end position="104"/>
    </location>
</feature>
<dbReference type="Pfam" id="PF01480">
    <property type="entry name" value="PWI"/>
    <property type="match status" value="1"/>
</dbReference>
<evidence type="ECO:0000256" key="3">
    <source>
        <dbReference type="ARBA" id="ARBA00023187"/>
    </source>
</evidence>
<dbReference type="Ensembl" id="ENSEBUT00000004076.1">
    <property type="protein sequence ID" value="ENSEBUP00000003692.1"/>
    <property type="gene ID" value="ENSEBUG00000002653.1"/>
</dbReference>
<dbReference type="InterPro" id="IPR052225">
    <property type="entry name" value="Ser/Arg_repetitive_matrix"/>
</dbReference>
<dbReference type="PANTHER" id="PTHR23148">
    <property type="entry name" value="SERINE/ARGININE REGULATED NUCLEAR MATRIX PROTEIN"/>
    <property type="match status" value="1"/>
</dbReference>
<dbReference type="FunFam" id="1.20.1390.10:FF:000002">
    <property type="entry name" value="Serine/arginine repetitive matrix 1 isoform 2"/>
    <property type="match status" value="1"/>
</dbReference>
<dbReference type="GeneTree" id="ENSGT00730000111080"/>
<keyword evidence="5" id="KW-0175">Coiled coil</keyword>
<keyword evidence="8" id="KW-1185">Reference proteome</keyword>
<sequence>MKYGLINCFFLTPFQVDMTKVNLETIKPWITQKITQMLSFEDDVVIEFVFNQLDEKHPDGRLMQINLTGFLNGKNARVFMGELWPLLLSAQENIAGIPLVFLEQKKEEIKQRQLEQEKLALLQNKEEEEERKAKERFRYVTMRILQFFNE</sequence>
<dbReference type="SUPFAM" id="SSF101233">
    <property type="entry name" value="PWI domain"/>
    <property type="match status" value="1"/>
</dbReference>
<dbReference type="SMART" id="SM00311">
    <property type="entry name" value="PWI"/>
    <property type="match status" value="1"/>
</dbReference>
<evidence type="ECO:0000313" key="7">
    <source>
        <dbReference type="Ensembl" id="ENSEBUP00000003692.1"/>
    </source>
</evidence>
<dbReference type="GO" id="GO:0008380">
    <property type="term" value="P:RNA splicing"/>
    <property type="evidence" value="ECO:0007669"/>
    <property type="project" value="UniProtKB-KW"/>
</dbReference>
<keyword evidence="2" id="KW-0507">mRNA processing</keyword>
<dbReference type="PROSITE" id="PS51025">
    <property type="entry name" value="PWI"/>
    <property type="match status" value="1"/>
</dbReference>
<dbReference type="GO" id="GO:0048024">
    <property type="term" value="P:regulation of mRNA splicing, via spliceosome"/>
    <property type="evidence" value="ECO:0007669"/>
    <property type="project" value="TreeGrafter"/>
</dbReference>
<evidence type="ECO:0000256" key="2">
    <source>
        <dbReference type="ARBA" id="ARBA00022664"/>
    </source>
</evidence>
<evidence type="ECO:0000313" key="8">
    <source>
        <dbReference type="Proteomes" id="UP000694388"/>
    </source>
</evidence>
<reference evidence="7" key="2">
    <citation type="submission" date="2025-09" db="UniProtKB">
        <authorList>
            <consortium name="Ensembl"/>
        </authorList>
    </citation>
    <scope>IDENTIFICATION</scope>
</reference>
<dbReference type="GO" id="GO:0005681">
    <property type="term" value="C:spliceosomal complex"/>
    <property type="evidence" value="ECO:0007669"/>
    <property type="project" value="TreeGrafter"/>
</dbReference>
<dbReference type="AlphaFoldDB" id="A0A8C4NAL7"/>
<evidence type="ECO:0000256" key="1">
    <source>
        <dbReference type="ARBA" id="ARBA00010269"/>
    </source>
</evidence>
<feature type="coiled-coil region" evidence="5">
    <location>
        <begin position="99"/>
        <end position="132"/>
    </location>
</feature>
<protein>
    <recommendedName>
        <fullName evidence="4">Serine/arginine repetitive matrix protein 1</fullName>
    </recommendedName>
</protein>
<proteinExistence type="inferred from homology"/>
<evidence type="ECO:0000256" key="4">
    <source>
        <dbReference type="ARBA" id="ARBA00067280"/>
    </source>
</evidence>
<reference evidence="7" key="1">
    <citation type="submission" date="2025-08" db="UniProtKB">
        <authorList>
            <consortium name="Ensembl"/>
        </authorList>
    </citation>
    <scope>IDENTIFICATION</scope>
</reference>
<dbReference type="Proteomes" id="UP000694388">
    <property type="component" value="Unplaced"/>
</dbReference>